<dbReference type="InterPro" id="IPR029058">
    <property type="entry name" value="AB_hydrolase_fold"/>
</dbReference>
<dbReference type="EMBL" id="CP063231">
    <property type="protein sequence ID" value="URL57935.1"/>
    <property type="molecule type" value="Genomic_DNA"/>
</dbReference>
<dbReference type="Proteomes" id="UP001056681">
    <property type="component" value="Chromosome"/>
</dbReference>
<feature type="domain" description="Dienelactone hydrolase" evidence="2">
    <location>
        <begin position="48"/>
        <end position="262"/>
    </location>
</feature>
<name>A0ABY4T049_9GAMM</name>
<dbReference type="InterPro" id="IPR050261">
    <property type="entry name" value="FrsA_esterase"/>
</dbReference>
<evidence type="ECO:0000313" key="3">
    <source>
        <dbReference type="EMBL" id="URL57935.1"/>
    </source>
</evidence>
<dbReference type="SUPFAM" id="SSF53474">
    <property type="entry name" value="alpha/beta-Hydrolases"/>
    <property type="match status" value="1"/>
</dbReference>
<gene>
    <name evidence="3" type="ORF">IM816_15165</name>
</gene>
<dbReference type="GO" id="GO:0016787">
    <property type="term" value="F:hydrolase activity"/>
    <property type="evidence" value="ECO:0007669"/>
    <property type="project" value="UniProtKB-KW"/>
</dbReference>
<keyword evidence="3" id="KW-0378">Hydrolase</keyword>
<evidence type="ECO:0000256" key="1">
    <source>
        <dbReference type="SAM" id="SignalP"/>
    </source>
</evidence>
<feature type="signal peptide" evidence="1">
    <location>
        <begin position="1"/>
        <end position="23"/>
    </location>
</feature>
<reference evidence="3" key="1">
    <citation type="submission" date="2020-10" db="EMBL/GenBank/DDBJ databases">
        <title>Whole-genome sequence of Luteibacter sp. EIF3.</title>
        <authorList>
            <person name="Friedrich I."/>
            <person name="Hertel R."/>
            <person name="Daniel R."/>
        </authorList>
    </citation>
    <scope>NUCLEOTIDE SEQUENCE</scope>
    <source>
        <strain evidence="3">EIF3</strain>
    </source>
</reference>
<organism evidence="3 4">
    <name type="scientific">Luteibacter flocculans</name>
    <dbReference type="NCBI Taxonomy" id="2780091"/>
    <lineage>
        <taxon>Bacteria</taxon>
        <taxon>Pseudomonadati</taxon>
        <taxon>Pseudomonadota</taxon>
        <taxon>Gammaproteobacteria</taxon>
        <taxon>Lysobacterales</taxon>
        <taxon>Rhodanobacteraceae</taxon>
        <taxon>Luteibacter</taxon>
    </lineage>
</organism>
<keyword evidence="4" id="KW-1185">Reference proteome</keyword>
<feature type="chain" id="PRO_5045228469" evidence="1">
    <location>
        <begin position="24"/>
        <end position="266"/>
    </location>
</feature>
<dbReference type="PANTHER" id="PTHR22946">
    <property type="entry name" value="DIENELACTONE HYDROLASE DOMAIN-CONTAINING PROTEIN-RELATED"/>
    <property type="match status" value="1"/>
</dbReference>
<dbReference type="Gene3D" id="3.40.50.1820">
    <property type="entry name" value="alpha/beta hydrolase"/>
    <property type="match status" value="1"/>
</dbReference>
<dbReference type="Pfam" id="PF01738">
    <property type="entry name" value="DLH"/>
    <property type="match status" value="1"/>
</dbReference>
<sequence length="266" mass="28456">MPMRRPLLALSLLFLGHVGAASAAMVAKPVEWTDQGVTYKSFLVYDDAVTTKRPGLVMVPNWYGVNDMALAKAKDIAGKDYVILLTDMYGGGKKITSEAEAGAAVKPLYADRSIMRARVSRALAELKAQEKNAPIDPRKLAAIGFCFGGSAVLDLARTGADVAAVVSFHGLLATDDPKLASKIKAKVLALNGADDTNVPPEQRTAFEAEMRDAKVDWASEDFGGAVHCFTEKEAAATTGNCRYDAKVAHRAYAAMRAWLDEAFAGK</sequence>
<dbReference type="PANTHER" id="PTHR22946:SF4">
    <property type="entry name" value="ESTERASE FRSA"/>
    <property type="match status" value="1"/>
</dbReference>
<protein>
    <submittedName>
        <fullName evidence="3">Dienelactone hydrolase family protein</fullName>
    </submittedName>
</protein>
<keyword evidence="1" id="KW-0732">Signal</keyword>
<proteinExistence type="predicted"/>
<evidence type="ECO:0000259" key="2">
    <source>
        <dbReference type="Pfam" id="PF01738"/>
    </source>
</evidence>
<accession>A0ABY4T049</accession>
<dbReference type="InterPro" id="IPR002925">
    <property type="entry name" value="Dienelactn_hydro"/>
</dbReference>
<evidence type="ECO:0000313" key="4">
    <source>
        <dbReference type="Proteomes" id="UP001056681"/>
    </source>
</evidence>